<comment type="cofactor">
    <cofactor evidence="4">
        <name>Zn(2+)</name>
        <dbReference type="ChEBI" id="CHEBI:29105"/>
    </cofactor>
    <text evidence="4">Binds 1 zinc ion per subunit.</text>
</comment>
<dbReference type="PANTHER" id="PTHR43175:SF3">
    <property type="entry name" value="CARBON DISULFIDE HYDROLASE"/>
    <property type="match status" value="1"/>
</dbReference>
<feature type="binding site" evidence="4">
    <location>
        <position position="55"/>
    </location>
    <ligand>
        <name>Zn(2+)</name>
        <dbReference type="ChEBI" id="CHEBI:29105"/>
    </ligand>
</feature>
<organism evidence="6 7">
    <name type="scientific">Fonsecaea pedrosoi CBS 271.37</name>
    <dbReference type="NCBI Taxonomy" id="1442368"/>
    <lineage>
        <taxon>Eukaryota</taxon>
        <taxon>Fungi</taxon>
        <taxon>Dikarya</taxon>
        <taxon>Ascomycota</taxon>
        <taxon>Pezizomycotina</taxon>
        <taxon>Eurotiomycetes</taxon>
        <taxon>Chaetothyriomycetidae</taxon>
        <taxon>Chaetothyriales</taxon>
        <taxon>Herpotrichiellaceae</taxon>
        <taxon>Fonsecaea</taxon>
    </lineage>
</organism>
<dbReference type="GeneID" id="25310164"/>
<comment type="function">
    <text evidence="5">Reversible hydration of carbon dioxide.</text>
</comment>
<evidence type="ECO:0000256" key="2">
    <source>
        <dbReference type="ARBA" id="ARBA00022723"/>
    </source>
</evidence>
<protein>
    <recommendedName>
        <fullName evidence="5">Carbonic anhydrase</fullName>
        <ecNumber evidence="5">4.2.1.1</ecNumber>
    </recommendedName>
    <alternativeName>
        <fullName evidence="5">Carbonate dehydratase</fullName>
    </alternativeName>
</protein>
<sequence>MSTIPNTAVASGPSIDELLERNKLYAAGHKPIPTLMDRVRNDAKTNGPHVLIVSCLDSRANPMTFLNIQVRECLVLRNVAGRFASVAEDIAALDTLFHISQIILVHHNDCGASHVTKPKILDRVHKKRPEYTAFAELEERLPMKENNRDSLLEDLERAKKCGFLRTDLIEGIVGLWLDVDTGLVERVYPEDN</sequence>
<dbReference type="SMART" id="SM00947">
    <property type="entry name" value="Pro_CA"/>
    <property type="match status" value="1"/>
</dbReference>
<dbReference type="VEuPathDB" id="FungiDB:Z517_10674"/>
<dbReference type="SUPFAM" id="SSF53056">
    <property type="entry name" value="beta-carbonic anhydrase, cab"/>
    <property type="match status" value="1"/>
</dbReference>
<comment type="similarity">
    <text evidence="1 5">Belongs to the beta-class carbonic anhydrase family.</text>
</comment>
<evidence type="ECO:0000313" key="6">
    <source>
        <dbReference type="EMBL" id="KIW75929.1"/>
    </source>
</evidence>
<dbReference type="PANTHER" id="PTHR43175">
    <property type="entry name" value="CARBONIC ANHYDRASE"/>
    <property type="match status" value="1"/>
</dbReference>
<dbReference type="RefSeq" id="XP_013279737.1">
    <property type="nucleotide sequence ID" value="XM_013424283.1"/>
</dbReference>
<dbReference type="InterPro" id="IPR001765">
    <property type="entry name" value="Carbonic_anhydrase"/>
</dbReference>
<evidence type="ECO:0000313" key="7">
    <source>
        <dbReference type="Proteomes" id="UP000053029"/>
    </source>
</evidence>
<reference evidence="6 7" key="1">
    <citation type="submission" date="2015-01" db="EMBL/GenBank/DDBJ databases">
        <title>The Genome Sequence of Fonsecaea pedrosoi CBS 271.37.</title>
        <authorList>
            <consortium name="The Broad Institute Genomics Platform"/>
            <person name="Cuomo C."/>
            <person name="de Hoog S."/>
            <person name="Gorbushina A."/>
            <person name="Stielow B."/>
            <person name="Teixiera M."/>
            <person name="Abouelleil A."/>
            <person name="Chapman S.B."/>
            <person name="Priest M."/>
            <person name="Young S.K."/>
            <person name="Wortman J."/>
            <person name="Nusbaum C."/>
            <person name="Birren B."/>
        </authorList>
    </citation>
    <scope>NUCLEOTIDE SEQUENCE [LARGE SCALE GENOMIC DNA]</scope>
    <source>
        <strain evidence="6 7">CBS 271.37</strain>
    </source>
</reference>
<gene>
    <name evidence="6" type="ORF">Z517_10674</name>
</gene>
<evidence type="ECO:0000256" key="4">
    <source>
        <dbReference type="PIRSR" id="PIRSR601765-1"/>
    </source>
</evidence>
<evidence type="ECO:0000256" key="1">
    <source>
        <dbReference type="ARBA" id="ARBA00006217"/>
    </source>
</evidence>
<name>A0A0D2GU52_9EURO</name>
<dbReference type="AlphaFoldDB" id="A0A0D2GU52"/>
<comment type="catalytic activity">
    <reaction evidence="5">
        <text>hydrogencarbonate + H(+) = CO2 + H2O</text>
        <dbReference type="Rhea" id="RHEA:10748"/>
        <dbReference type="ChEBI" id="CHEBI:15377"/>
        <dbReference type="ChEBI" id="CHEBI:15378"/>
        <dbReference type="ChEBI" id="CHEBI:16526"/>
        <dbReference type="ChEBI" id="CHEBI:17544"/>
        <dbReference type="EC" id="4.2.1.1"/>
    </reaction>
</comment>
<evidence type="ECO:0000256" key="5">
    <source>
        <dbReference type="RuleBase" id="RU003956"/>
    </source>
</evidence>
<dbReference type="Proteomes" id="UP000053029">
    <property type="component" value="Unassembled WGS sequence"/>
</dbReference>
<keyword evidence="3 4" id="KW-0862">Zinc</keyword>
<keyword evidence="5" id="KW-0456">Lyase</keyword>
<keyword evidence="2 4" id="KW-0479">Metal-binding</keyword>
<dbReference type="Pfam" id="PF00484">
    <property type="entry name" value="Pro_CA"/>
    <property type="match status" value="1"/>
</dbReference>
<dbReference type="GO" id="GO:0004089">
    <property type="term" value="F:carbonate dehydratase activity"/>
    <property type="evidence" value="ECO:0007669"/>
    <property type="project" value="UniProtKB-UniRule"/>
</dbReference>
<feature type="binding site" evidence="4">
    <location>
        <position position="107"/>
    </location>
    <ligand>
        <name>Zn(2+)</name>
        <dbReference type="ChEBI" id="CHEBI:29105"/>
    </ligand>
</feature>
<keyword evidence="7" id="KW-1185">Reference proteome</keyword>
<dbReference type="InterPro" id="IPR036874">
    <property type="entry name" value="Carbonic_anhydrase_sf"/>
</dbReference>
<dbReference type="EC" id="4.2.1.1" evidence="5"/>
<evidence type="ECO:0000256" key="3">
    <source>
        <dbReference type="ARBA" id="ARBA00022833"/>
    </source>
</evidence>
<accession>A0A0D2GU52</accession>
<feature type="binding site" evidence="4">
    <location>
        <position position="57"/>
    </location>
    <ligand>
        <name>Zn(2+)</name>
        <dbReference type="ChEBI" id="CHEBI:29105"/>
    </ligand>
</feature>
<dbReference type="GO" id="GO:0008270">
    <property type="term" value="F:zinc ion binding"/>
    <property type="evidence" value="ECO:0007669"/>
    <property type="project" value="UniProtKB-UniRule"/>
</dbReference>
<dbReference type="EMBL" id="KN846975">
    <property type="protein sequence ID" value="KIW75929.1"/>
    <property type="molecule type" value="Genomic_DNA"/>
</dbReference>
<feature type="binding site" evidence="4">
    <location>
        <position position="110"/>
    </location>
    <ligand>
        <name>Zn(2+)</name>
        <dbReference type="ChEBI" id="CHEBI:29105"/>
    </ligand>
</feature>
<dbReference type="STRING" id="1442368.A0A0D2GU52"/>
<dbReference type="HOGENOM" id="CLU_084253_4_1_1"/>
<proteinExistence type="inferred from homology"/>
<dbReference type="OrthoDB" id="10248475at2759"/>
<dbReference type="Gene3D" id="3.40.1050.10">
    <property type="entry name" value="Carbonic anhydrase"/>
    <property type="match status" value="1"/>
</dbReference>